<dbReference type="GO" id="GO:0003917">
    <property type="term" value="F:DNA topoisomerase type I (single strand cut, ATP-independent) activity"/>
    <property type="evidence" value="ECO:0007669"/>
    <property type="project" value="UniProtKB-EC"/>
</dbReference>
<dbReference type="SMART" id="SM00493">
    <property type="entry name" value="TOPRIM"/>
    <property type="match status" value="1"/>
</dbReference>
<dbReference type="InterPro" id="IPR013497">
    <property type="entry name" value="Topo_IA_cen"/>
</dbReference>
<dbReference type="PROSITE" id="PS52039">
    <property type="entry name" value="TOPO_IA_2"/>
    <property type="match status" value="1"/>
</dbReference>
<dbReference type="Gene3D" id="3.40.50.140">
    <property type="match status" value="1"/>
</dbReference>
<dbReference type="FunFam" id="1.10.290.10:FF:000001">
    <property type="entry name" value="DNA topoisomerase"/>
    <property type="match status" value="1"/>
</dbReference>
<dbReference type="Pfam" id="PF01131">
    <property type="entry name" value="Topoisom_bac"/>
    <property type="match status" value="1"/>
</dbReference>
<dbReference type="InterPro" id="IPR013825">
    <property type="entry name" value="Topo_IA_cen_sub2"/>
</dbReference>
<dbReference type="InterPro" id="IPR013826">
    <property type="entry name" value="Topo_IA_cen_sub3"/>
</dbReference>
<dbReference type="InterPro" id="IPR034144">
    <property type="entry name" value="TOPRIM_TopoIII"/>
</dbReference>
<name>A0A6P6Y4A4_DERPT</name>
<evidence type="ECO:0000256" key="9">
    <source>
        <dbReference type="SAM" id="MobiDB-lite"/>
    </source>
</evidence>
<dbReference type="RefSeq" id="XP_027200313.1">
    <property type="nucleotide sequence ID" value="XM_027344512.1"/>
</dbReference>
<keyword evidence="5 8" id="KW-0238">DNA-binding</keyword>
<keyword evidence="4 8" id="KW-0799">Topoisomerase</keyword>
<dbReference type="PANTHER" id="PTHR11390:SF21">
    <property type="entry name" value="DNA TOPOISOMERASE 3-ALPHA"/>
    <property type="match status" value="1"/>
</dbReference>
<dbReference type="AlphaFoldDB" id="A0A6P6Y4A4"/>
<feature type="domain" description="Topo IA-type catalytic" evidence="11">
    <location>
        <begin position="205"/>
        <end position="625"/>
    </location>
</feature>
<evidence type="ECO:0000256" key="5">
    <source>
        <dbReference type="ARBA" id="ARBA00023125"/>
    </source>
</evidence>
<dbReference type="InterPro" id="IPR000380">
    <property type="entry name" value="Topo_IA"/>
</dbReference>
<dbReference type="OMA" id="MELAMGD"/>
<evidence type="ECO:0000256" key="3">
    <source>
        <dbReference type="ARBA" id="ARBA00012891"/>
    </source>
</evidence>
<dbReference type="EC" id="5.6.2.1" evidence="3 8"/>
<evidence type="ECO:0000256" key="4">
    <source>
        <dbReference type="ARBA" id="ARBA00023029"/>
    </source>
</evidence>
<proteinExistence type="inferred from homology"/>
<dbReference type="InterPro" id="IPR003601">
    <property type="entry name" value="Topo_IA_2"/>
</dbReference>
<feature type="domain" description="Toprim" evidence="10">
    <location>
        <begin position="40"/>
        <end position="187"/>
    </location>
</feature>
<evidence type="ECO:0000256" key="1">
    <source>
        <dbReference type="ARBA" id="ARBA00000213"/>
    </source>
</evidence>
<dbReference type="PANTHER" id="PTHR11390">
    <property type="entry name" value="PROKARYOTIC DNA TOPOISOMERASE"/>
    <property type="match status" value="1"/>
</dbReference>
<evidence type="ECO:0000256" key="7">
    <source>
        <dbReference type="ARBA" id="ARBA00056363"/>
    </source>
</evidence>
<comment type="function">
    <text evidence="7">Releases the supercoiling and torsional tension of DNA introduced during the DNA replication and transcription by transiently cleaving and rejoining one strand of the DNA duplex. Introduces a single-strand break via transesterification at a target site in duplex DNA. The scissile phosphodiester is attacked by the catalytic tyrosine of the enzyme, resulting in the formation of a DNA-(5'-phosphotyrosyl)-enzyme intermediate and the expulsion of a 3'-OH DNA strand. The free DNA strand than undergoes passage around the unbroken strand thus removing DNA supercoils. Finally, in the religation step, the DNA 3'-OH attacks the covalent intermediate to expel the active-site tyrosine and restore the DNA phosphodiester backbone. Weakly relaxes negative supercoils and displays a distinct preference for binding single-stranded DNA.</text>
</comment>
<dbReference type="PRINTS" id="PR00417">
    <property type="entry name" value="PRTPISMRASEI"/>
</dbReference>
<accession>A0A6P6Y4A4</accession>
<dbReference type="Proteomes" id="UP000515146">
    <property type="component" value="Unplaced"/>
</dbReference>
<dbReference type="Gene3D" id="2.70.20.10">
    <property type="entry name" value="Topoisomerase I, domain 3"/>
    <property type="match status" value="1"/>
</dbReference>
<dbReference type="GO" id="GO:0006281">
    <property type="term" value="P:DNA repair"/>
    <property type="evidence" value="ECO:0007669"/>
    <property type="project" value="TreeGrafter"/>
</dbReference>
<dbReference type="CDD" id="cd03362">
    <property type="entry name" value="TOPRIM_TopoIA_TopoIII"/>
    <property type="match status" value="1"/>
</dbReference>
<dbReference type="CDD" id="cd00186">
    <property type="entry name" value="TOP1Ac"/>
    <property type="match status" value="1"/>
</dbReference>
<dbReference type="InterPro" id="IPR023405">
    <property type="entry name" value="Topo_IA_core_domain"/>
</dbReference>
<evidence type="ECO:0000256" key="6">
    <source>
        <dbReference type="ARBA" id="ARBA00023235"/>
    </source>
</evidence>
<dbReference type="FunFam" id="3.40.50.140:FF:000003">
    <property type="entry name" value="DNA topoisomerase"/>
    <property type="match status" value="1"/>
</dbReference>
<dbReference type="GO" id="GO:0006310">
    <property type="term" value="P:DNA recombination"/>
    <property type="evidence" value="ECO:0007669"/>
    <property type="project" value="TreeGrafter"/>
</dbReference>
<keyword evidence="12" id="KW-1185">Reference proteome</keyword>
<feature type="region of interest" description="Disordered" evidence="9">
    <location>
        <begin position="405"/>
        <end position="433"/>
    </location>
</feature>
<dbReference type="SMART" id="SM00437">
    <property type="entry name" value="TOP1Ac"/>
    <property type="match status" value="1"/>
</dbReference>
<dbReference type="GO" id="GO:0005634">
    <property type="term" value="C:nucleus"/>
    <property type="evidence" value="ECO:0007669"/>
    <property type="project" value="TreeGrafter"/>
</dbReference>
<dbReference type="PROSITE" id="PS50880">
    <property type="entry name" value="TOPRIM"/>
    <property type="match status" value="1"/>
</dbReference>
<evidence type="ECO:0000256" key="8">
    <source>
        <dbReference type="RuleBase" id="RU362092"/>
    </source>
</evidence>
<dbReference type="GO" id="GO:0031422">
    <property type="term" value="C:RecQ family helicase-topoisomerase III complex"/>
    <property type="evidence" value="ECO:0007669"/>
    <property type="project" value="TreeGrafter"/>
</dbReference>
<dbReference type="Gene3D" id="1.10.290.10">
    <property type="entry name" value="Topoisomerase I, domain 4"/>
    <property type="match status" value="1"/>
</dbReference>
<dbReference type="Gene3D" id="1.10.460.10">
    <property type="entry name" value="Topoisomerase I, domain 2"/>
    <property type="match status" value="1"/>
</dbReference>
<dbReference type="Pfam" id="PF01751">
    <property type="entry name" value="Toprim"/>
    <property type="match status" value="1"/>
</dbReference>
<dbReference type="SUPFAM" id="SSF56712">
    <property type="entry name" value="Prokaryotic type I DNA topoisomerase"/>
    <property type="match status" value="1"/>
</dbReference>
<dbReference type="InterPro" id="IPR003602">
    <property type="entry name" value="Topo_IA_DNA-bd_dom"/>
</dbReference>
<evidence type="ECO:0000259" key="11">
    <source>
        <dbReference type="PROSITE" id="PS52039"/>
    </source>
</evidence>
<evidence type="ECO:0000256" key="2">
    <source>
        <dbReference type="ARBA" id="ARBA00009446"/>
    </source>
</evidence>
<dbReference type="KEGG" id="dpte:113794391"/>
<evidence type="ECO:0000313" key="13">
    <source>
        <dbReference type="RefSeq" id="XP_027200313.1"/>
    </source>
</evidence>
<dbReference type="SMART" id="SM00436">
    <property type="entry name" value="TOP1Bc"/>
    <property type="match status" value="1"/>
</dbReference>
<keyword evidence="6 8" id="KW-0413">Isomerase</keyword>
<dbReference type="GO" id="GO:0006265">
    <property type="term" value="P:DNA topological change"/>
    <property type="evidence" value="ECO:0007669"/>
    <property type="project" value="InterPro"/>
</dbReference>
<dbReference type="InParanoid" id="A0A6P6Y4A4"/>
<sequence length="643" mass="74615">MFSLFNHTVIKNFDVSVLSKKIFNCCRNFATAKKITEMVKVLNVAEKNDVAKNVANILSRGSLRRREGYSKFNKIYEFQIQLPVLRNQQCQMIMTSVSGHLLNYDFLGDYGKWNGCDPRVLFSAPITTTCSEQCKLIKRTIEREVCGCQLLIIWTDCDREGENIGFEIIKICQEINPGIRVLRAHFSEITGAAIYRAINSLTDPDKKISDAVDIRQQLDLRIGAAFTRFLTLGLQRSVPHLEKCIISYGSCQFPTLGFVVERWKEREEFQPQPFWFIEVNVKRDNMNCTFTWNKRRLFDQRACVAIMAKIMENPLAKVLKVNNRRTSKYRPHPMDTVTFERLASSKLKINAKRAMIAAERLYNLGFISYPRTETNKFPPEIKLNDLIQAQCDNQQWGQYANRILERGGANPRNGNKSDQAHPPIHPTKPATNLTDGEQRKVYELITRHFLACCWADAIGAEETVDIEINDETFHAKGLRIIEKNYLEVYKYDFWGEKQLPQFVQDECFHPNSILMKDGRTTAPELLTESDLIALMEKFGIGTDATHAEHIEKIKDRKYISQMDDRRLKPEGLGIGLYEAYMEIEEQMTQPFLRAQLEIELQQICNGEKNPQEILRNQLILYEKVYHESFQNRNRLFQKIIEFI</sequence>
<reference evidence="13" key="1">
    <citation type="submission" date="2025-08" db="UniProtKB">
        <authorList>
            <consortium name="RefSeq"/>
        </authorList>
    </citation>
    <scope>IDENTIFICATION</scope>
    <source>
        <strain evidence="13">Airmid</strain>
    </source>
</reference>
<dbReference type="InterPro" id="IPR013824">
    <property type="entry name" value="Topo_IA_cen_sub1"/>
</dbReference>
<comment type="similarity">
    <text evidence="2 8">Belongs to the type IA topoisomerase family.</text>
</comment>
<dbReference type="CTD" id="35236"/>
<dbReference type="OrthoDB" id="430051at2759"/>
<evidence type="ECO:0000259" key="10">
    <source>
        <dbReference type="PROSITE" id="PS50880"/>
    </source>
</evidence>
<organism evidence="12 13">
    <name type="scientific">Dermatophagoides pteronyssinus</name>
    <name type="common">European house dust mite</name>
    <dbReference type="NCBI Taxonomy" id="6956"/>
    <lineage>
        <taxon>Eukaryota</taxon>
        <taxon>Metazoa</taxon>
        <taxon>Ecdysozoa</taxon>
        <taxon>Arthropoda</taxon>
        <taxon>Chelicerata</taxon>
        <taxon>Arachnida</taxon>
        <taxon>Acari</taxon>
        <taxon>Acariformes</taxon>
        <taxon>Sarcoptiformes</taxon>
        <taxon>Astigmata</taxon>
        <taxon>Psoroptidia</taxon>
        <taxon>Analgoidea</taxon>
        <taxon>Pyroglyphidae</taxon>
        <taxon>Dermatophagoidinae</taxon>
        <taxon>Dermatophagoides</taxon>
    </lineage>
</organism>
<comment type="function">
    <text evidence="8">Introduces a single-strand break via transesterification at a target site in duplex DNA. Releases the supercoiling and torsional tension of DNA introduced during the DNA replication and transcription by transiently cleaving and rejoining one strand of the DNA duplex. The scissile phosphodiester is attacked by the catalytic tyrosine of the enzyme, resulting in the formation of a DNA-(5'-phosphotyrosyl)-enzyme intermediate and the expulsion of a 3'-OH DNA strand.</text>
</comment>
<protein>
    <recommendedName>
        <fullName evidence="3 8">DNA topoisomerase</fullName>
        <ecNumber evidence="3 8">5.6.2.1</ecNumber>
    </recommendedName>
</protein>
<gene>
    <name evidence="13" type="primary">LOC113794391</name>
</gene>
<comment type="catalytic activity">
    <reaction evidence="1 8">
        <text>ATP-independent breakage of single-stranded DNA, followed by passage and rejoining.</text>
        <dbReference type="EC" id="5.6.2.1"/>
    </reaction>
</comment>
<dbReference type="GO" id="GO:0003677">
    <property type="term" value="F:DNA binding"/>
    <property type="evidence" value="ECO:0007669"/>
    <property type="project" value="UniProtKB-KW"/>
</dbReference>
<dbReference type="InterPro" id="IPR006171">
    <property type="entry name" value="TOPRIM_dom"/>
</dbReference>
<evidence type="ECO:0000313" key="12">
    <source>
        <dbReference type="Proteomes" id="UP000515146"/>
    </source>
</evidence>